<dbReference type="AlphaFoldDB" id="A0A367ZKK9"/>
<protein>
    <submittedName>
        <fullName evidence="1">Uncharacterized protein</fullName>
    </submittedName>
</protein>
<name>A0A367ZKK9_9BACT</name>
<dbReference type="EMBL" id="QOQW01000021">
    <property type="protein sequence ID" value="RCK78580.1"/>
    <property type="molecule type" value="Genomic_DNA"/>
</dbReference>
<organism evidence="1 2">
    <name type="scientific">Candidatus Ozemobacter sibiricus</name>
    <dbReference type="NCBI Taxonomy" id="2268124"/>
    <lineage>
        <taxon>Bacteria</taxon>
        <taxon>Candidatus Ozemobacteria</taxon>
        <taxon>Candidatus Ozemobacterales</taxon>
        <taxon>Candidatus Ozemobacteraceae</taxon>
        <taxon>Candidatus Ozemobacter</taxon>
    </lineage>
</organism>
<sequence>MFPLLLAILGALLFFWVLDPVLAGLRTAPTLPEIPRPQREDRWSLADKLRALAAPPPSPGTASTLDLTPGEANALLARWSPVPARGFALARASLLPRDNGAIILLQGSGFGMRSLSFALDIESEAPGAGVHRVRRILVNGLETSPATGGWTWRVVRHHFEAWLPRALGWTVDELNGGRLRAIFSPDRITLTGDFTGLPLIKEAMAATANRR</sequence>
<accession>A0A367ZKK9</accession>
<gene>
    <name evidence="1" type="ORF">OZSIB_1302</name>
</gene>
<dbReference type="Proteomes" id="UP000252355">
    <property type="component" value="Unassembled WGS sequence"/>
</dbReference>
<comment type="caution">
    <text evidence="1">The sequence shown here is derived from an EMBL/GenBank/DDBJ whole genome shotgun (WGS) entry which is preliminary data.</text>
</comment>
<evidence type="ECO:0000313" key="1">
    <source>
        <dbReference type="EMBL" id="RCK78580.1"/>
    </source>
</evidence>
<evidence type="ECO:0000313" key="2">
    <source>
        <dbReference type="Proteomes" id="UP000252355"/>
    </source>
</evidence>
<reference evidence="1 2" key="1">
    <citation type="submission" date="2018-05" db="EMBL/GenBank/DDBJ databases">
        <title>A metagenomic window into the 2 km-deep terrestrial subsurface aquifer revealed taxonomically and functionally diverse microbial community comprising novel uncultured bacterial lineages.</title>
        <authorList>
            <person name="Kadnikov V.V."/>
            <person name="Mardanov A.V."/>
            <person name="Beletsky A.V."/>
            <person name="Banks D."/>
            <person name="Pimenov N.V."/>
            <person name="Frank Y.A."/>
            <person name="Karnachuk O.V."/>
            <person name="Ravin N.V."/>
        </authorList>
    </citation>
    <scope>NUCLEOTIDE SEQUENCE [LARGE SCALE GENOMIC DNA]</scope>
    <source>
        <strain evidence="1">BY5</strain>
    </source>
</reference>
<proteinExistence type="predicted"/>